<protein>
    <submittedName>
        <fullName evidence="1">Uncharacterized protein</fullName>
    </submittedName>
</protein>
<dbReference type="EMBL" id="REGN01000505">
    <property type="protein sequence ID" value="RNA41419.1"/>
    <property type="molecule type" value="Genomic_DNA"/>
</dbReference>
<proteinExistence type="predicted"/>
<evidence type="ECO:0000313" key="2">
    <source>
        <dbReference type="Proteomes" id="UP000276133"/>
    </source>
</evidence>
<dbReference type="Proteomes" id="UP000276133">
    <property type="component" value="Unassembled WGS sequence"/>
</dbReference>
<gene>
    <name evidence="1" type="ORF">BpHYR1_053053</name>
</gene>
<name>A0A3M7T0H8_BRAPC</name>
<keyword evidence="2" id="KW-1185">Reference proteome</keyword>
<evidence type="ECO:0000313" key="1">
    <source>
        <dbReference type="EMBL" id="RNA41419.1"/>
    </source>
</evidence>
<organism evidence="1 2">
    <name type="scientific">Brachionus plicatilis</name>
    <name type="common">Marine rotifer</name>
    <name type="synonym">Brachionus muelleri</name>
    <dbReference type="NCBI Taxonomy" id="10195"/>
    <lineage>
        <taxon>Eukaryota</taxon>
        <taxon>Metazoa</taxon>
        <taxon>Spiralia</taxon>
        <taxon>Gnathifera</taxon>
        <taxon>Rotifera</taxon>
        <taxon>Eurotatoria</taxon>
        <taxon>Monogononta</taxon>
        <taxon>Pseudotrocha</taxon>
        <taxon>Ploima</taxon>
        <taxon>Brachionidae</taxon>
        <taxon>Brachionus</taxon>
    </lineage>
</organism>
<reference evidence="1 2" key="1">
    <citation type="journal article" date="2018" name="Sci. Rep.">
        <title>Genomic signatures of local adaptation to the degree of environmental predictability in rotifers.</title>
        <authorList>
            <person name="Franch-Gras L."/>
            <person name="Hahn C."/>
            <person name="Garcia-Roger E.M."/>
            <person name="Carmona M.J."/>
            <person name="Serra M."/>
            <person name="Gomez A."/>
        </authorList>
    </citation>
    <scope>NUCLEOTIDE SEQUENCE [LARGE SCALE GENOMIC DNA]</scope>
    <source>
        <strain evidence="1">HYR1</strain>
    </source>
</reference>
<sequence>MHETIKKDLYNFVKSNQNLPKAVSVRRFTDLGYQKRSVYRCLDVREKDKTFKRKKGIVFIGLRGMGTKKKKKEK</sequence>
<dbReference type="AlphaFoldDB" id="A0A3M7T0H8"/>
<accession>A0A3M7T0H8</accession>
<comment type="caution">
    <text evidence="1">The sequence shown here is derived from an EMBL/GenBank/DDBJ whole genome shotgun (WGS) entry which is preliminary data.</text>
</comment>